<proteinExistence type="predicted"/>
<keyword evidence="1" id="KW-1133">Transmembrane helix</keyword>
<sequence>MEDIRLMFLLNKKRHYLVPFFYRIIRGTAIIVPLLILQSCMINGNFKGLYSYYESTYESKPELFSKEKWKCTPKDNNIVQIINGKDLEKCLSTSSRSLVYIWGPRCKSDICYSLDAIQKFCDDRKIKLFVVAEYYDLEQMDKNYILKNPILAIDVQYYGTNLTSKYLKLFLKDIHIESFQERYLLYEKGVLKRKIDDLFKDDSLYKEVKL</sequence>
<keyword evidence="1" id="KW-0472">Membrane</keyword>
<reference evidence="2 3" key="1">
    <citation type="submission" date="2018-11" db="EMBL/GenBank/DDBJ databases">
        <authorList>
            <consortium name="Pathogen Informatics"/>
        </authorList>
    </citation>
    <scope>NUCLEOTIDE SEQUENCE [LARGE SCALE GENOMIC DNA]</scope>
    <source>
        <strain evidence="2 3">NCTC12929</strain>
    </source>
</reference>
<dbReference type="Proteomes" id="UP000270205">
    <property type="component" value="Unassembled WGS sequence"/>
</dbReference>
<name>A0A7Z8YQV4_9FLAO</name>
<accession>A0A7Z8YQV4</accession>
<dbReference type="EMBL" id="UYIV01000001">
    <property type="protein sequence ID" value="VDH05984.1"/>
    <property type="molecule type" value="Genomic_DNA"/>
</dbReference>
<comment type="caution">
    <text evidence="2">The sequence shown here is derived from an EMBL/GenBank/DDBJ whole genome shotgun (WGS) entry which is preliminary data.</text>
</comment>
<protein>
    <submittedName>
        <fullName evidence="2">Uncharacterized protein</fullName>
    </submittedName>
</protein>
<keyword evidence="1" id="KW-0812">Transmembrane</keyword>
<organism evidence="2 3">
    <name type="scientific">Bergeyella zoohelcum</name>
    <dbReference type="NCBI Taxonomy" id="1015"/>
    <lineage>
        <taxon>Bacteria</taxon>
        <taxon>Pseudomonadati</taxon>
        <taxon>Bacteroidota</taxon>
        <taxon>Flavobacteriia</taxon>
        <taxon>Flavobacteriales</taxon>
        <taxon>Weeksellaceae</taxon>
        <taxon>Bergeyella</taxon>
    </lineage>
</organism>
<evidence type="ECO:0000313" key="3">
    <source>
        <dbReference type="Proteomes" id="UP000270205"/>
    </source>
</evidence>
<gene>
    <name evidence="2" type="ORF">NCTC12929_02140</name>
</gene>
<evidence type="ECO:0000256" key="1">
    <source>
        <dbReference type="SAM" id="Phobius"/>
    </source>
</evidence>
<feature type="transmembrane region" description="Helical" evidence="1">
    <location>
        <begin position="20"/>
        <end position="37"/>
    </location>
</feature>
<evidence type="ECO:0000313" key="2">
    <source>
        <dbReference type="EMBL" id="VDH05984.1"/>
    </source>
</evidence>
<dbReference type="AlphaFoldDB" id="A0A7Z8YQV4"/>